<dbReference type="InterPro" id="IPR036291">
    <property type="entry name" value="NAD(P)-bd_dom_sf"/>
</dbReference>
<dbReference type="GO" id="GO:0016491">
    <property type="term" value="F:oxidoreductase activity"/>
    <property type="evidence" value="ECO:0007669"/>
    <property type="project" value="UniProtKB-KW"/>
</dbReference>
<accession>A0A7W7AA43</accession>
<evidence type="ECO:0000256" key="1">
    <source>
        <dbReference type="ARBA" id="ARBA00006484"/>
    </source>
</evidence>
<dbReference type="RefSeq" id="WP_144905525.1">
    <property type="nucleotide sequence ID" value="NZ_JACHOA010000002.1"/>
</dbReference>
<comment type="similarity">
    <text evidence="1">Belongs to the short-chain dehydrogenases/reductases (SDR) family.</text>
</comment>
<dbReference type="OrthoDB" id="9786360at2"/>
<dbReference type="Gene3D" id="3.40.50.720">
    <property type="entry name" value="NAD(P)-binding Rossmann-like Domain"/>
    <property type="match status" value="1"/>
</dbReference>
<dbReference type="PANTHER" id="PTHR43639">
    <property type="entry name" value="OXIDOREDUCTASE, SHORT-CHAIN DEHYDROGENASE/REDUCTASE FAMILY (AFU_ORTHOLOGUE AFUA_5G02870)"/>
    <property type="match status" value="1"/>
</dbReference>
<comment type="caution">
    <text evidence="3">The sequence shown here is derived from an EMBL/GenBank/DDBJ whole genome shotgun (WGS) entry which is preliminary data.</text>
</comment>
<dbReference type="PANTHER" id="PTHR43639:SF1">
    <property type="entry name" value="SHORT-CHAIN DEHYDROGENASE_REDUCTASE FAMILY PROTEIN"/>
    <property type="match status" value="1"/>
</dbReference>
<keyword evidence="4" id="KW-1185">Reference proteome</keyword>
<dbReference type="SUPFAM" id="SSF51735">
    <property type="entry name" value="NAD(P)-binding Rossmann-fold domains"/>
    <property type="match status" value="1"/>
</dbReference>
<protein>
    <submittedName>
        <fullName evidence="3">NAD(P)-dependent dehydrogenase (Short-subunit alcohol dehydrogenase family)</fullName>
    </submittedName>
</protein>
<proteinExistence type="inferred from homology"/>
<dbReference type="Proteomes" id="UP000538566">
    <property type="component" value="Unassembled WGS sequence"/>
</dbReference>
<evidence type="ECO:0000313" key="4">
    <source>
        <dbReference type="Proteomes" id="UP000538566"/>
    </source>
</evidence>
<dbReference type="Pfam" id="PF13561">
    <property type="entry name" value="adh_short_C2"/>
    <property type="match status" value="1"/>
</dbReference>
<evidence type="ECO:0000313" key="3">
    <source>
        <dbReference type="EMBL" id="MBB4613228.1"/>
    </source>
</evidence>
<gene>
    <name evidence="3" type="ORF">GGR37_001487</name>
</gene>
<dbReference type="AlphaFoldDB" id="A0A7W7AA43"/>
<organism evidence="3 4">
    <name type="scientific">Novosphingobium taihuense</name>
    <dbReference type="NCBI Taxonomy" id="260085"/>
    <lineage>
        <taxon>Bacteria</taxon>
        <taxon>Pseudomonadati</taxon>
        <taxon>Pseudomonadota</taxon>
        <taxon>Alphaproteobacteria</taxon>
        <taxon>Sphingomonadales</taxon>
        <taxon>Sphingomonadaceae</taxon>
        <taxon>Novosphingobium</taxon>
    </lineage>
</organism>
<keyword evidence="2" id="KW-0560">Oxidoreductase</keyword>
<reference evidence="3 4" key="1">
    <citation type="submission" date="2020-08" db="EMBL/GenBank/DDBJ databases">
        <title>Genomic Encyclopedia of Type Strains, Phase IV (KMG-IV): sequencing the most valuable type-strain genomes for metagenomic binning, comparative biology and taxonomic classification.</title>
        <authorList>
            <person name="Goeker M."/>
        </authorList>
    </citation>
    <scope>NUCLEOTIDE SEQUENCE [LARGE SCALE GENOMIC DNA]</scope>
    <source>
        <strain evidence="3 4">DSM 17507</strain>
    </source>
</reference>
<dbReference type="InterPro" id="IPR002347">
    <property type="entry name" value="SDR_fam"/>
</dbReference>
<sequence>MAGPLFRPLALVTGGWRRIGGAIARKLATEGWDLALHAHRASTFDHEFKAQLEWLGAVVHPISGDLEDPAYPPRLLAEVTALAGRSPDLLVNCASLFHDDRADTITSEELEQHFRVNLFAPLLLMRAFAEALGGRAGSVVNILDQRVINPVPDQISYTLSKQALHASVRTMARAMAPRVRVNGVAPGLILPTADYDAEQWRRLEDIMPLKRLPGADEIADAVHYLANAKSVTGQTLFVDAGAALESYARDFVYLEK</sequence>
<name>A0A7W7AA43_9SPHN</name>
<dbReference type="PRINTS" id="PR00081">
    <property type="entry name" value="GDHRDH"/>
</dbReference>
<dbReference type="EMBL" id="JACHOA010000002">
    <property type="protein sequence ID" value="MBB4613228.1"/>
    <property type="molecule type" value="Genomic_DNA"/>
</dbReference>
<evidence type="ECO:0000256" key="2">
    <source>
        <dbReference type="ARBA" id="ARBA00023002"/>
    </source>
</evidence>